<evidence type="ECO:0000256" key="3">
    <source>
        <dbReference type="SAM" id="MobiDB-lite"/>
    </source>
</evidence>
<dbReference type="PANTHER" id="PTHR34122:SF1">
    <property type="entry name" value="EXPRESSED PROTEIN"/>
    <property type="match status" value="1"/>
</dbReference>
<dbReference type="AlphaFoldDB" id="A0AA88RTM2"/>
<dbReference type="Proteomes" id="UP001187471">
    <property type="component" value="Unassembled WGS sequence"/>
</dbReference>
<feature type="compositionally biased region" description="Polar residues" evidence="3">
    <location>
        <begin position="43"/>
        <end position="59"/>
    </location>
</feature>
<accession>A0AA88RTM2</accession>
<proteinExistence type="predicted"/>
<gene>
    <name evidence="5" type="ORF">RJ640_029373</name>
</gene>
<keyword evidence="1" id="KW-0539">Nucleus</keyword>
<dbReference type="PANTHER" id="PTHR34122">
    <property type="entry name" value="EXPRESSED PROTEIN-RELATED"/>
    <property type="match status" value="1"/>
</dbReference>
<name>A0AA88RTM2_9ASTE</name>
<comment type="caution">
    <text evidence="2">Lacks conserved residue(s) required for the propagation of feature annotation.</text>
</comment>
<feature type="domain" description="WRC" evidence="4">
    <location>
        <begin position="167"/>
        <end position="212"/>
    </location>
</feature>
<protein>
    <recommendedName>
        <fullName evidence="4">WRC domain-containing protein</fullName>
    </recommendedName>
</protein>
<feature type="region of interest" description="Disordered" evidence="3">
    <location>
        <begin position="1"/>
        <end position="72"/>
    </location>
</feature>
<evidence type="ECO:0000259" key="4">
    <source>
        <dbReference type="PROSITE" id="PS51667"/>
    </source>
</evidence>
<dbReference type="EMBL" id="JAVXUO010000781">
    <property type="protein sequence ID" value="KAK2989181.1"/>
    <property type="molecule type" value="Genomic_DNA"/>
</dbReference>
<evidence type="ECO:0000313" key="6">
    <source>
        <dbReference type="Proteomes" id="UP001187471"/>
    </source>
</evidence>
<dbReference type="Pfam" id="PF08879">
    <property type="entry name" value="WRC"/>
    <property type="match status" value="1"/>
</dbReference>
<evidence type="ECO:0000256" key="1">
    <source>
        <dbReference type="ARBA" id="ARBA00023242"/>
    </source>
</evidence>
<sequence>MWIRKRCPPSSPPPPPPPDRQSSTALPSPDPFHHSGRSGDENPWQQNRSFSLTASSHQEPANGVREGGAVEQKRLNVIDRRVWYDPSAETSTGSSSCSSSSPHEGHWFEEDKIFPLKKRRVSIESNGTRAMELKRKNIHVKQRTSKCISEKSIDGDYVVAKNGAKEVMEGVRCGRRNGRGWRCCQPTAVGFSVCEHHPDLGRLRPKGKRLSAGNRSLKPKEDYHEGLMAAKKRRNIGLVKVRSLSSLLGHEAACDFATSSNSSTIY</sequence>
<organism evidence="5 6">
    <name type="scientific">Escallonia rubra</name>
    <dbReference type="NCBI Taxonomy" id="112253"/>
    <lineage>
        <taxon>Eukaryota</taxon>
        <taxon>Viridiplantae</taxon>
        <taxon>Streptophyta</taxon>
        <taxon>Embryophyta</taxon>
        <taxon>Tracheophyta</taxon>
        <taxon>Spermatophyta</taxon>
        <taxon>Magnoliopsida</taxon>
        <taxon>eudicotyledons</taxon>
        <taxon>Gunneridae</taxon>
        <taxon>Pentapetalae</taxon>
        <taxon>asterids</taxon>
        <taxon>campanulids</taxon>
        <taxon>Escalloniales</taxon>
        <taxon>Escalloniaceae</taxon>
        <taxon>Escallonia</taxon>
    </lineage>
</organism>
<dbReference type="InterPro" id="IPR014977">
    <property type="entry name" value="WRC_dom"/>
</dbReference>
<feature type="compositionally biased region" description="Pro residues" evidence="3">
    <location>
        <begin position="9"/>
        <end position="19"/>
    </location>
</feature>
<evidence type="ECO:0000256" key="2">
    <source>
        <dbReference type="PROSITE-ProRule" id="PRU01002"/>
    </source>
</evidence>
<dbReference type="PROSITE" id="PS51667">
    <property type="entry name" value="WRC"/>
    <property type="match status" value="1"/>
</dbReference>
<feature type="compositionally biased region" description="Basic and acidic residues" evidence="3">
    <location>
        <begin position="31"/>
        <end position="40"/>
    </location>
</feature>
<reference evidence="5" key="1">
    <citation type="submission" date="2022-12" db="EMBL/GenBank/DDBJ databases">
        <title>Draft genome assemblies for two species of Escallonia (Escalloniales).</title>
        <authorList>
            <person name="Chanderbali A."/>
            <person name="Dervinis C."/>
            <person name="Anghel I."/>
            <person name="Soltis D."/>
            <person name="Soltis P."/>
            <person name="Zapata F."/>
        </authorList>
    </citation>
    <scope>NUCLEOTIDE SEQUENCE</scope>
    <source>
        <strain evidence="5">UCBG92.1500</strain>
        <tissue evidence="5">Leaf</tissue>
    </source>
</reference>
<keyword evidence="6" id="KW-1185">Reference proteome</keyword>
<comment type="caution">
    <text evidence="5">The sequence shown here is derived from an EMBL/GenBank/DDBJ whole genome shotgun (WGS) entry which is preliminary data.</text>
</comment>
<evidence type="ECO:0000313" key="5">
    <source>
        <dbReference type="EMBL" id="KAK2989181.1"/>
    </source>
</evidence>